<evidence type="ECO:0000313" key="2">
    <source>
        <dbReference type="EMBL" id="MBY5956784.1"/>
    </source>
</evidence>
<gene>
    <name evidence="2" type="ORF">KUV50_01460</name>
</gene>
<protein>
    <submittedName>
        <fullName evidence="2">DUF2070 family protein</fullName>
    </submittedName>
</protein>
<accession>A0A953HJ26</accession>
<proteinExistence type="predicted"/>
<dbReference type="EMBL" id="JAHVHU010000002">
    <property type="protein sequence ID" value="MBY5956784.1"/>
    <property type="molecule type" value="Genomic_DNA"/>
</dbReference>
<feature type="signal peptide" evidence="1">
    <location>
        <begin position="1"/>
        <end position="21"/>
    </location>
</feature>
<dbReference type="InterPro" id="IPR015943">
    <property type="entry name" value="WD40/YVTN_repeat-like_dom_sf"/>
</dbReference>
<dbReference type="SUPFAM" id="SSF63829">
    <property type="entry name" value="Calcium-dependent phosphotriesterase"/>
    <property type="match status" value="1"/>
</dbReference>
<comment type="caution">
    <text evidence="2">The sequence shown here is derived from an EMBL/GenBank/DDBJ whole genome shotgun (WGS) entry which is preliminary data.</text>
</comment>
<organism evidence="2 3">
    <name type="scientific">Membranihabitans marinus</name>
    <dbReference type="NCBI Taxonomy" id="1227546"/>
    <lineage>
        <taxon>Bacteria</taxon>
        <taxon>Pseudomonadati</taxon>
        <taxon>Bacteroidota</taxon>
        <taxon>Saprospiria</taxon>
        <taxon>Saprospirales</taxon>
        <taxon>Saprospiraceae</taxon>
        <taxon>Membranihabitans</taxon>
    </lineage>
</organism>
<sequence length="724" mass="83102">MQSQFVGICICFLFLSMNLMGQSFPDTAFLQPVSVKYTFVDDTQADRGDRLLVDRDNNVYVLKENGLYILLAGKLVKNRQYRPLQHKIPVDVAVQSPTKELYYLYNDRFLSNTHAGKPYGKFGSGQFSKMAVNNSGAVLLAGDHGFQLVKEESSTTGRESDAIEEVKAYEEDFYIKTRFGINRYQDGRFEPVITDSKITAWAFDKDLLYVANESGFYVVDRANGRTISPLQNKLPVLPAVSMAVHQGVVWMGSDHGVFSTTDGNNFRYYASKRWLWEDVVYDVTHDSDGNAYVLTSSGVSKIDFKPMTLADKAAYFLDETRKRHLRYGLIGEVHFKKPGDVTTMEMVDTDNDGLWTSFYLGSEVFRYATTGESQARSNAMESFEAFERLLSINELEGFPSRTFERAGYKVSDPDRWRDSPEEGWEWKGHTSSDEFVAYIWVAGIMHQYLDLNPQEHQRVANFIDAIMMHIIRNDYYLVDVDEKPTLWGRWNPTYINSYPKSVVDRKLGSTTITAGLQLAHALTGKDIYTTERERLFEEHGYLENIKIPVAHIQSTPNVFYKGHNMGEGGWNHSDDEMAFLTYWILYHFAPNSELKTIYADVISDHWAIEKPERNALWSVIAYGTSGDIDVESVKWHLQEYPLDQIRWTMKNSHRKDLEFLESNFREQSTKTLISPAERHAIRHNSNPFDLDGGRNGMTQLAGDEYLLPYWMGRYLQVIVPESSE</sequence>
<dbReference type="RefSeq" id="WP_222578304.1">
    <property type="nucleotide sequence ID" value="NZ_JAHVHU010000002.1"/>
</dbReference>
<evidence type="ECO:0000313" key="3">
    <source>
        <dbReference type="Proteomes" id="UP000753961"/>
    </source>
</evidence>
<name>A0A953HJ26_9BACT</name>
<keyword evidence="1" id="KW-0732">Signal</keyword>
<dbReference type="AlphaFoldDB" id="A0A953HJ26"/>
<keyword evidence="3" id="KW-1185">Reference proteome</keyword>
<dbReference type="Proteomes" id="UP000753961">
    <property type="component" value="Unassembled WGS sequence"/>
</dbReference>
<evidence type="ECO:0000256" key="1">
    <source>
        <dbReference type="SAM" id="SignalP"/>
    </source>
</evidence>
<dbReference type="Gene3D" id="2.130.10.10">
    <property type="entry name" value="YVTN repeat-like/Quinoprotein amine dehydrogenase"/>
    <property type="match status" value="1"/>
</dbReference>
<reference evidence="2" key="1">
    <citation type="submission" date="2021-06" db="EMBL/GenBank/DDBJ databases">
        <title>44 bacteria genomes isolated from Dapeng, Shenzhen.</title>
        <authorList>
            <person name="Zheng W."/>
            <person name="Yu S."/>
            <person name="Huang Y."/>
        </authorList>
    </citation>
    <scope>NUCLEOTIDE SEQUENCE</scope>
    <source>
        <strain evidence="2">DP5N28-2</strain>
    </source>
</reference>
<feature type="chain" id="PRO_5037866479" evidence="1">
    <location>
        <begin position="22"/>
        <end position="724"/>
    </location>
</feature>